<keyword evidence="2" id="KW-1185">Reference proteome</keyword>
<organism evidence="1 2">
    <name type="scientific">Oleiharenicola lentus</name>
    <dbReference type="NCBI Taxonomy" id="2508720"/>
    <lineage>
        <taxon>Bacteria</taxon>
        <taxon>Pseudomonadati</taxon>
        <taxon>Verrucomicrobiota</taxon>
        <taxon>Opitutia</taxon>
        <taxon>Opitutales</taxon>
        <taxon>Opitutaceae</taxon>
        <taxon>Oleiharenicola</taxon>
    </lineage>
</organism>
<accession>A0A4Q1CA87</accession>
<dbReference type="OrthoDB" id="200152at2"/>
<reference evidence="1 2" key="1">
    <citation type="submission" date="2019-01" db="EMBL/GenBank/DDBJ databases">
        <title>Lacunisphaera sp. strain TWA-58.</title>
        <authorList>
            <person name="Chen W.-M."/>
        </authorList>
    </citation>
    <scope>NUCLEOTIDE SEQUENCE [LARGE SCALE GENOMIC DNA]</scope>
    <source>
        <strain evidence="1 2">TWA-58</strain>
    </source>
</reference>
<dbReference type="RefSeq" id="WP_129047165.1">
    <property type="nucleotide sequence ID" value="NZ_SDHX01000001.1"/>
</dbReference>
<dbReference type="Proteomes" id="UP000290218">
    <property type="component" value="Unassembled WGS sequence"/>
</dbReference>
<protein>
    <submittedName>
        <fullName evidence="1">Uncharacterized protein</fullName>
    </submittedName>
</protein>
<evidence type="ECO:0000313" key="2">
    <source>
        <dbReference type="Proteomes" id="UP000290218"/>
    </source>
</evidence>
<comment type="caution">
    <text evidence="1">The sequence shown here is derived from an EMBL/GenBank/DDBJ whole genome shotgun (WGS) entry which is preliminary data.</text>
</comment>
<sequence length="62" mass="7205">MSETNQTDAFQLNGVRYSLPQLLREVKLEREAPAFAMEKLDQVEIGKLFSKKRPRRALKAEK</sequence>
<gene>
    <name evidence="1" type="ORF">ESB00_07920</name>
</gene>
<evidence type="ECO:0000313" key="1">
    <source>
        <dbReference type="EMBL" id="RXK55800.1"/>
    </source>
</evidence>
<name>A0A4Q1CA87_9BACT</name>
<proteinExistence type="predicted"/>
<dbReference type="AlphaFoldDB" id="A0A4Q1CA87"/>
<dbReference type="EMBL" id="SDHX01000001">
    <property type="protein sequence ID" value="RXK55800.1"/>
    <property type="molecule type" value="Genomic_DNA"/>
</dbReference>